<dbReference type="GO" id="GO:0032196">
    <property type="term" value="P:transposition"/>
    <property type="evidence" value="ECO:0007669"/>
    <property type="project" value="TreeGrafter"/>
</dbReference>
<dbReference type="Pfam" id="PF13936">
    <property type="entry name" value="HTH_38"/>
    <property type="match status" value="1"/>
</dbReference>
<protein>
    <submittedName>
        <fullName evidence="2">Helix-turn-helix domain-containing protein</fullName>
    </submittedName>
</protein>
<dbReference type="PANTHER" id="PTHR10948:SF23">
    <property type="entry name" value="TRANSPOSASE INSI FOR INSERTION SEQUENCE ELEMENT IS30A-RELATED"/>
    <property type="match status" value="1"/>
</dbReference>
<dbReference type="GO" id="GO:0004803">
    <property type="term" value="F:transposase activity"/>
    <property type="evidence" value="ECO:0007669"/>
    <property type="project" value="TreeGrafter"/>
</dbReference>
<feature type="domain" description="Transposase IS30-like HTH" evidence="1">
    <location>
        <begin position="3"/>
        <end position="45"/>
    </location>
</feature>
<accession>A0AB35HWV2</accession>
<dbReference type="InterPro" id="IPR051917">
    <property type="entry name" value="Transposase-Integrase"/>
</dbReference>
<name>A0AB35HWV2_MICTH</name>
<comment type="caution">
    <text evidence="2">The sequence shown here is derived from an EMBL/GenBank/DDBJ whole genome shotgun (WGS) entry which is preliminary data.</text>
</comment>
<dbReference type="Gene3D" id="1.10.10.60">
    <property type="entry name" value="Homeodomain-like"/>
    <property type="match status" value="1"/>
</dbReference>
<organism evidence="2 3">
    <name type="scientific">Microbulbifer thermotolerans</name>
    <dbReference type="NCBI Taxonomy" id="252514"/>
    <lineage>
        <taxon>Bacteria</taxon>
        <taxon>Pseudomonadati</taxon>
        <taxon>Pseudomonadota</taxon>
        <taxon>Gammaproteobacteria</taxon>
        <taxon>Cellvibrionales</taxon>
        <taxon>Microbulbiferaceae</taxon>
        <taxon>Microbulbifer</taxon>
    </lineage>
</organism>
<dbReference type="SUPFAM" id="SSF46689">
    <property type="entry name" value="Homeodomain-like"/>
    <property type="match status" value="1"/>
</dbReference>
<sequence length="72" mass="8254">MNYNQLTENERYQIYSLKTAGHSQVEIAKNLGRNPSTISRGLRRNTGQGGYYLHSCCSLNWEKSWSVSRGRS</sequence>
<dbReference type="InterPro" id="IPR025246">
    <property type="entry name" value="IS30-like_HTH"/>
</dbReference>
<gene>
    <name evidence="2" type="ORF">OQJ68_08275</name>
</gene>
<dbReference type="InterPro" id="IPR009057">
    <property type="entry name" value="Homeodomain-like_sf"/>
</dbReference>
<evidence type="ECO:0000313" key="3">
    <source>
        <dbReference type="Proteomes" id="UP001209730"/>
    </source>
</evidence>
<dbReference type="AlphaFoldDB" id="A0AB35HWV2"/>
<proteinExistence type="predicted"/>
<dbReference type="Proteomes" id="UP001209730">
    <property type="component" value="Unassembled WGS sequence"/>
</dbReference>
<dbReference type="EMBL" id="JAPHQB010000011">
    <property type="protein sequence ID" value="MCX2801779.1"/>
    <property type="molecule type" value="Genomic_DNA"/>
</dbReference>
<evidence type="ECO:0000313" key="2">
    <source>
        <dbReference type="EMBL" id="MCX2801779.1"/>
    </source>
</evidence>
<evidence type="ECO:0000259" key="1">
    <source>
        <dbReference type="Pfam" id="PF13936"/>
    </source>
</evidence>
<dbReference type="PANTHER" id="PTHR10948">
    <property type="entry name" value="TRANSPOSASE"/>
    <property type="match status" value="1"/>
</dbReference>
<reference evidence="2" key="1">
    <citation type="submission" date="2022-11" db="EMBL/GenBank/DDBJ databases">
        <title>Chitin-degrading and fungicidal potential of chitinolytic bacterial strains from marine environment of the Pacific Ocean regions.</title>
        <authorList>
            <person name="Pentekhina I."/>
            <person name="Nedashkovskaya O."/>
            <person name="Seitkalieva A."/>
            <person name="Podvolotskaya A."/>
            <person name="Tekutyeva L."/>
            <person name="Balabanova L."/>
        </authorList>
    </citation>
    <scope>NUCLEOTIDE SEQUENCE</scope>
    <source>
        <strain evidence="2">KMM 6838</strain>
    </source>
</reference>
<dbReference type="RefSeq" id="WP_266066018.1">
    <property type="nucleotide sequence ID" value="NZ_JAPHQB010000011.1"/>
</dbReference>
<dbReference type="GO" id="GO:0005829">
    <property type="term" value="C:cytosol"/>
    <property type="evidence" value="ECO:0007669"/>
    <property type="project" value="TreeGrafter"/>
</dbReference>